<sequence>MHRAPGEKITDYESAMIRLASFGTVEGFWGVYSHLLRPNQVPTITDYHLFRDSVRPVWEDPANMNGGKWMIRLRKGLATRLWERLAMAVVGDVFDVGDEVCGIVLSIRNSEDILSLWNRTAVDAKTNVHIRDIIKQVLEVPAETIMEYKAHNDSLKDNSSFRNTDVYK</sequence>
<dbReference type="Gene3D" id="3.30.760.10">
    <property type="entry name" value="RNA Cap, Translation Initiation Factor Eif4e"/>
    <property type="match status" value="1"/>
</dbReference>
<dbReference type="SUPFAM" id="SSF55418">
    <property type="entry name" value="eIF4e-like"/>
    <property type="match status" value="1"/>
</dbReference>
<keyword evidence="1" id="KW-0648">Protein biosynthesis</keyword>
<dbReference type="FunFam" id="3.30.760.10:FF:000043">
    <property type="entry name" value="Predicted protein"/>
    <property type="match status" value="1"/>
</dbReference>
<keyword evidence="1 2" id="KW-0396">Initiation factor</keyword>
<dbReference type="InterPro" id="IPR023398">
    <property type="entry name" value="TIF_eIF4e-like"/>
</dbReference>
<organism evidence="2 3">
    <name type="scientific">Linderina pennispora</name>
    <dbReference type="NCBI Taxonomy" id="61395"/>
    <lineage>
        <taxon>Eukaryota</taxon>
        <taxon>Fungi</taxon>
        <taxon>Fungi incertae sedis</taxon>
        <taxon>Zoopagomycota</taxon>
        <taxon>Kickxellomycotina</taxon>
        <taxon>Kickxellomycetes</taxon>
        <taxon>Kickxellales</taxon>
        <taxon>Kickxellaceae</taxon>
        <taxon>Linderina</taxon>
    </lineage>
</organism>
<accession>A0A1Y1WJ04</accession>
<dbReference type="GO" id="GO:0000340">
    <property type="term" value="F:RNA 7-methylguanosine cap binding"/>
    <property type="evidence" value="ECO:0007669"/>
    <property type="project" value="TreeGrafter"/>
</dbReference>
<evidence type="ECO:0000313" key="2">
    <source>
        <dbReference type="EMBL" id="ORX73550.1"/>
    </source>
</evidence>
<evidence type="ECO:0000256" key="1">
    <source>
        <dbReference type="RuleBase" id="RU004374"/>
    </source>
</evidence>
<evidence type="ECO:0000313" key="3">
    <source>
        <dbReference type="Proteomes" id="UP000193922"/>
    </source>
</evidence>
<keyword evidence="3" id="KW-1185">Reference proteome</keyword>
<dbReference type="GeneID" id="63801560"/>
<dbReference type="AlphaFoldDB" id="A0A1Y1WJ04"/>
<proteinExistence type="inferred from homology"/>
<dbReference type="PANTHER" id="PTHR11960:SF18">
    <property type="entry name" value="EUKARYOTIC TRANSLATION INITIATION FACTOR 4E HOMOLOGOUS PROTEIN, ISOFORM B"/>
    <property type="match status" value="1"/>
</dbReference>
<dbReference type="Pfam" id="PF01652">
    <property type="entry name" value="IF4E"/>
    <property type="match status" value="1"/>
</dbReference>
<dbReference type="PROSITE" id="PS00813">
    <property type="entry name" value="IF4E"/>
    <property type="match status" value="1"/>
</dbReference>
<keyword evidence="1" id="KW-0694">RNA-binding</keyword>
<dbReference type="STRING" id="61395.A0A1Y1WJ04"/>
<dbReference type="Proteomes" id="UP000193922">
    <property type="component" value="Unassembled WGS sequence"/>
</dbReference>
<dbReference type="GO" id="GO:0003743">
    <property type="term" value="F:translation initiation factor activity"/>
    <property type="evidence" value="ECO:0007669"/>
    <property type="project" value="UniProtKB-KW"/>
</dbReference>
<dbReference type="RefSeq" id="XP_040746761.1">
    <property type="nucleotide sequence ID" value="XM_040884912.1"/>
</dbReference>
<dbReference type="PANTHER" id="PTHR11960">
    <property type="entry name" value="EUKARYOTIC TRANSLATION INITIATION FACTOR 4E RELATED"/>
    <property type="match status" value="1"/>
</dbReference>
<gene>
    <name evidence="2" type="ORF">DL89DRAFT_231218</name>
</gene>
<dbReference type="GO" id="GO:0016281">
    <property type="term" value="C:eukaryotic translation initiation factor 4F complex"/>
    <property type="evidence" value="ECO:0007669"/>
    <property type="project" value="TreeGrafter"/>
</dbReference>
<protein>
    <submittedName>
        <fullName evidence="2">Translation initiation factor eIF4e</fullName>
    </submittedName>
</protein>
<reference evidence="2 3" key="1">
    <citation type="submission" date="2016-07" db="EMBL/GenBank/DDBJ databases">
        <title>Pervasive Adenine N6-methylation of Active Genes in Fungi.</title>
        <authorList>
            <consortium name="DOE Joint Genome Institute"/>
            <person name="Mondo S.J."/>
            <person name="Dannebaum R.O."/>
            <person name="Kuo R.C."/>
            <person name="Labutti K."/>
            <person name="Haridas S."/>
            <person name="Kuo A."/>
            <person name="Salamov A."/>
            <person name="Ahrendt S.R."/>
            <person name="Lipzen A."/>
            <person name="Sullivan W."/>
            <person name="Andreopoulos W.B."/>
            <person name="Clum A."/>
            <person name="Lindquist E."/>
            <person name="Daum C."/>
            <person name="Ramamoorthy G.K."/>
            <person name="Gryganskyi A."/>
            <person name="Culley D."/>
            <person name="Magnuson J.K."/>
            <person name="James T.Y."/>
            <person name="O'Malley M.A."/>
            <person name="Stajich J.E."/>
            <person name="Spatafora J.W."/>
            <person name="Visel A."/>
            <person name="Grigoriev I.V."/>
        </authorList>
    </citation>
    <scope>NUCLEOTIDE SEQUENCE [LARGE SCALE GENOMIC DNA]</scope>
    <source>
        <strain evidence="2 3">ATCC 12442</strain>
    </source>
</reference>
<dbReference type="OrthoDB" id="590761at2759"/>
<dbReference type="EMBL" id="MCFD01000001">
    <property type="protein sequence ID" value="ORX73550.1"/>
    <property type="molecule type" value="Genomic_DNA"/>
</dbReference>
<name>A0A1Y1WJ04_9FUNG</name>
<dbReference type="InterPro" id="IPR001040">
    <property type="entry name" value="TIF_eIF_4E"/>
</dbReference>
<comment type="similarity">
    <text evidence="1">Belongs to the eukaryotic initiation factor 4E family.</text>
</comment>
<dbReference type="InterPro" id="IPR019770">
    <property type="entry name" value="TIF_eIF_4E_CS"/>
</dbReference>
<comment type="caution">
    <text evidence="2">The sequence shown here is derived from an EMBL/GenBank/DDBJ whole genome shotgun (WGS) entry which is preliminary data.</text>
</comment>